<keyword evidence="7" id="KW-1185">Reference proteome</keyword>
<dbReference type="Gene3D" id="1.10.357.10">
    <property type="entry name" value="Tetracycline Repressor, domain 2"/>
    <property type="match status" value="1"/>
</dbReference>
<evidence type="ECO:0000256" key="3">
    <source>
        <dbReference type="ARBA" id="ARBA00023163"/>
    </source>
</evidence>
<dbReference type="Pfam" id="PF00440">
    <property type="entry name" value="TetR_N"/>
    <property type="match status" value="1"/>
</dbReference>
<dbReference type="InterPro" id="IPR036271">
    <property type="entry name" value="Tet_transcr_reg_TetR-rel_C_sf"/>
</dbReference>
<dbReference type="RefSeq" id="WP_051266981.1">
    <property type="nucleotide sequence ID" value="NZ_CP028426.1"/>
</dbReference>
<dbReference type="EMBL" id="PXVD01000017">
    <property type="protein sequence ID" value="MDJ1371918.1"/>
    <property type="molecule type" value="Genomic_DNA"/>
</dbReference>
<comment type="caution">
    <text evidence="6">The sequence shown here is derived from an EMBL/GenBank/DDBJ whole genome shotgun (WGS) entry which is preliminary data.</text>
</comment>
<accession>A0ABT7C9N3</accession>
<dbReference type="SUPFAM" id="SSF48498">
    <property type="entry name" value="Tetracyclin repressor-like, C-terminal domain"/>
    <property type="match status" value="1"/>
</dbReference>
<dbReference type="SUPFAM" id="SSF46689">
    <property type="entry name" value="Homeodomain-like"/>
    <property type="match status" value="1"/>
</dbReference>
<feature type="DNA-binding region" description="H-T-H motif" evidence="4">
    <location>
        <begin position="38"/>
        <end position="57"/>
    </location>
</feature>
<evidence type="ECO:0000256" key="1">
    <source>
        <dbReference type="ARBA" id="ARBA00023015"/>
    </source>
</evidence>
<dbReference type="InterPro" id="IPR050109">
    <property type="entry name" value="HTH-type_TetR-like_transc_reg"/>
</dbReference>
<evidence type="ECO:0000256" key="2">
    <source>
        <dbReference type="ARBA" id="ARBA00023125"/>
    </source>
</evidence>
<keyword evidence="3" id="KW-0804">Transcription</keyword>
<reference evidence="6" key="2">
    <citation type="journal article" date="2022" name="Sci. Rep.">
        <title>In silico prediction of the enzymes involved in the degradation of the herbicide molinate by Gulosibacter molinativorax ON4T.</title>
        <authorList>
            <person name="Lopes A.R."/>
            <person name="Bunin E."/>
            <person name="Viana A.T."/>
            <person name="Froufe H."/>
            <person name="Munoz-Merida A."/>
            <person name="Pinho D."/>
            <person name="Figueiredo J."/>
            <person name="Barroso C."/>
            <person name="Vaz-Moreira I."/>
            <person name="Bellanger X."/>
            <person name="Egas C."/>
            <person name="Nunes O.C."/>
        </authorList>
    </citation>
    <scope>NUCLEOTIDE SEQUENCE</scope>
    <source>
        <strain evidence="6">ON4</strain>
    </source>
</reference>
<dbReference type="PANTHER" id="PTHR30055">
    <property type="entry name" value="HTH-TYPE TRANSCRIPTIONAL REGULATOR RUTR"/>
    <property type="match status" value="1"/>
</dbReference>
<sequence length="227" mass="24986">MNESRRAVGRPRTRLLNREGITQAARQILLSRGDEGLTMTSLAKELGVTPSALYNHASSKLEILAWVQESVFSEIDYSAVDSKPWAEALEDWAHSYLDVAVKHRKLLQALPPILPADRPGTWPMYERIVSALVEGGWPIESCVSVIEALEAYIYGCSVREPFHAVDIDNPELNDTAPTYRAALAAREDDGVAAEKDALFRIGFSSILTWSAEQLGVTLDAETAPHLA</sequence>
<dbReference type="PRINTS" id="PR00455">
    <property type="entry name" value="HTHTETR"/>
</dbReference>
<keyword evidence="2 4" id="KW-0238">DNA-binding</keyword>
<dbReference type="InterPro" id="IPR009057">
    <property type="entry name" value="Homeodomain-like_sf"/>
</dbReference>
<reference evidence="6" key="1">
    <citation type="submission" date="2018-03" db="EMBL/GenBank/DDBJ databases">
        <authorList>
            <person name="Nunes O.C."/>
            <person name="Lopes A.R."/>
            <person name="Froufe H."/>
            <person name="Munoz-Merida A."/>
            <person name="Barroso C."/>
            <person name="Egas C."/>
        </authorList>
    </citation>
    <scope>NUCLEOTIDE SEQUENCE</scope>
    <source>
        <strain evidence="6">ON4</strain>
    </source>
</reference>
<protein>
    <submittedName>
        <fullName evidence="6">TetR/AcrR family transcriptional regulator</fullName>
    </submittedName>
</protein>
<keyword evidence="1" id="KW-0805">Transcription regulation</keyword>
<dbReference type="PROSITE" id="PS50977">
    <property type="entry name" value="HTH_TETR_2"/>
    <property type="match status" value="1"/>
</dbReference>
<dbReference type="Proteomes" id="UP001170379">
    <property type="component" value="Unassembled WGS sequence"/>
</dbReference>
<feature type="domain" description="HTH tetR-type" evidence="5">
    <location>
        <begin position="15"/>
        <end position="75"/>
    </location>
</feature>
<proteinExistence type="predicted"/>
<dbReference type="PANTHER" id="PTHR30055:SF151">
    <property type="entry name" value="TRANSCRIPTIONAL REGULATORY PROTEIN"/>
    <property type="match status" value="1"/>
</dbReference>
<dbReference type="InterPro" id="IPR001647">
    <property type="entry name" value="HTH_TetR"/>
</dbReference>
<evidence type="ECO:0000256" key="4">
    <source>
        <dbReference type="PROSITE-ProRule" id="PRU00335"/>
    </source>
</evidence>
<name>A0ABT7C9N3_9MICO</name>
<evidence type="ECO:0000313" key="6">
    <source>
        <dbReference type="EMBL" id="MDJ1371918.1"/>
    </source>
</evidence>
<evidence type="ECO:0000259" key="5">
    <source>
        <dbReference type="PROSITE" id="PS50977"/>
    </source>
</evidence>
<gene>
    <name evidence="6" type="ORF">C7K25_11160</name>
</gene>
<organism evidence="6 7">
    <name type="scientific">Gulosibacter molinativorax</name>
    <dbReference type="NCBI Taxonomy" id="256821"/>
    <lineage>
        <taxon>Bacteria</taxon>
        <taxon>Bacillati</taxon>
        <taxon>Actinomycetota</taxon>
        <taxon>Actinomycetes</taxon>
        <taxon>Micrococcales</taxon>
        <taxon>Microbacteriaceae</taxon>
        <taxon>Gulosibacter</taxon>
    </lineage>
</organism>
<evidence type="ECO:0000313" key="7">
    <source>
        <dbReference type="Proteomes" id="UP001170379"/>
    </source>
</evidence>